<dbReference type="PROSITE" id="PS50240">
    <property type="entry name" value="TRYPSIN_DOM"/>
    <property type="match status" value="1"/>
</dbReference>
<dbReference type="OrthoDB" id="10059102at2759"/>
<dbReference type="Gene3D" id="2.40.10.10">
    <property type="entry name" value="Trypsin-like serine proteases"/>
    <property type="match status" value="1"/>
</dbReference>
<sequence length="266" mass="29345">MLHLALLLLALLNVSLAEIANVVADCTTFRRCRCGEGVAGGTATPALARLTNTKTNKRCAAVLINDRYLLSSADCDAGLIDESQVYDETFVTFYNSEQALHVDRLYVHHHHVAASVPRLYDIMLVRLRYLVDMSVHVPICLPHASLLLYDDTPAWIMGPGKGPVSVMTHTGNCSFTHQVDGPVRTIRVRPGMYLCAGRVDTPFCSLEPGFLLVVRVHGWYMVVGVASTLELFPMCTYSMGLFSEVLPHRGWIKNMTSDASGCQFDL</sequence>
<dbReference type="Proteomes" id="UP000770661">
    <property type="component" value="Unassembled WGS sequence"/>
</dbReference>
<evidence type="ECO:0000256" key="1">
    <source>
        <dbReference type="ARBA" id="ARBA00023157"/>
    </source>
</evidence>
<dbReference type="AlphaFoldDB" id="A0A8J5CRS7"/>
<dbReference type="InterPro" id="IPR009003">
    <property type="entry name" value="Peptidase_S1_PA"/>
</dbReference>
<dbReference type="Pfam" id="PF00089">
    <property type="entry name" value="Trypsin"/>
    <property type="match status" value="1"/>
</dbReference>
<gene>
    <name evidence="5" type="primary">CELA1</name>
    <name evidence="5" type="ORF">GWK47_007673</name>
</gene>
<comment type="similarity">
    <text evidence="2">Belongs to the peptidase S1 family. CLIP subfamily.</text>
</comment>
<keyword evidence="3" id="KW-0732">Signal</keyword>
<evidence type="ECO:0000256" key="3">
    <source>
        <dbReference type="SAM" id="SignalP"/>
    </source>
</evidence>
<dbReference type="GO" id="GO:0004252">
    <property type="term" value="F:serine-type endopeptidase activity"/>
    <property type="evidence" value="ECO:0007669"/>
    <property type="project" value="InterPro"/>
</dbReference>
<feature type="signal peptide" evidence="3">
    <location>
        <begin position="1"/>
        <end position="17"/>
    </location>
</feature>
<feature type="chain" id="PRO_5035229364" evidence="3">
    <location>
        <begin position="18"/>
        <end position="266"/>
    </location>
</feature>
<dbReference type="GO" id="GO:0006508">
    <property type="term" value="P:proteolysis"/>
    <property type="evidence" value="ECO:0007669"/>
    <property type="project" value="InterPro"/>
</dbReference>
<keyword evidence="6" id="KW-1185">Reference proteome</keyword>
<reference evidence="5" key="1">
    <citation type="submission" date="2020-07" db="EMBL/GenBank/DDBJ databases">
        <title>The High-quality genome of the commercially important snow crab, Chionoecetes opilio.</title>
        <authorList>
            <person name="Jeong J.-H."/>
            <person name="Ryu S."/>
        </authorList>
    </citation>
    <scope>NUCLEOTIDE SEQUENCE</scope>
    <source>
        <strain evidence="5">MADBK_172401_WGS</strain>
        <tissue evidence="5">Digestive gland</tissue>
    </source>
</reference>
<evidence type="ECO:0000259" key="4">
    <source>
        <dbReference type="PROSITE" id="PS50240"/>
    </source>
</evidence>
<comment type="caution">
    <text evidence="5">The sequence shown here is derived from an EMBL/GenBank/DDBJ whole genome shotgun (WGS) entry which is preliminary data.</text>
</comment>
<dbReference type="EMBL" id="JACEEZ010016070">
    <property type="protein sequence ID" value="KAG0718441.1"/>
    <property type="molecule type" value="Genomic_DNA"/>
</dbReference>
<name>A0A8J5CRS7_CHIOP</name>
<organism evidence="5 6">
    <name type="scientific">Chionoecetes opilio</name>
    <name type="common">Atlantic snow crab</name>
    <name type="synonym">Cancer opilio</name>
    <dbReference type="NCBI Taxonomy" id="41210"/>
    <lineage>
        <taxon>Eukaryota</taxon>
        <taxon>Metazoa</taxon>
        <taxon>Ecdysozoa</taxon>
        <taxon>Arthropoda</taxon>
        <taxon>Crustacea</taxon>
        <taxon>Multicrustacea</taxon>
        <taxon>Malacostraca</taxon>
        <taxon>Eumalacostraca</taxon>
        <taxon>Eucarida</taxon>
        <taxon>Decapoda</taxon>
        <taxon>Pleocyemata</taxon>
        <taxon>Brachyura</taxon>
        <taxon>Eubrachyura</taxon>
        <taxon>Majoidea</taxon>
        <taxon>Majidae</taxon>
        <taxon>Chionoecetes</taxon>
    </lineage>
</organism>
<dbReference type="SMART" id="SM00020">
    <property type="entry name" value="Tryp_SPc"/>
    <property type="match status" value="1"/>
</dbReference>
<protein>
    <submittedName>
        <fullName evidence="5">Chymotrypsin-like elastase family member 1</fullName>
    </submittedName>
</protein>
<dbReference type="InterPro" id="IPR001254">
    <property type="entry name" value="Trypsin_dom"/>
</dbReference>
<keyword evidence="1" id="KW-1015">Disulfide bond</keyword>
<dbReference type="InterPro" id="IPR043504">
    <property type="entry name" value="Peptidase_S1_PA_chymotrypsin"/>
</dbReference>
<dbReference type="InterPro" id="IPR051487">
    <property type="entry name" value="Ser/Thr_Proteases_Immune/Dev"/>
</dbReference>
<dbReference type="SUPFAM" id="SSF50494">
    <property type="entry name" value="Trypsin-like serine proteases"/>
    <property type="match status" value="1"/>
</dbReference>
<evidence type="ECO:0000313" key="6">
    <source>
        <dbReference type="Proteomes" id="UP000770661"/>
    </source>
</evidence>
<evidence type="ECO:0000256" key="2">
    <source>
        <dbReference type="ARBA" id="ARBA00024195"/>
    </source>
</evidence>
<accession>A0A8J5CRS7</accession>
<evidence type="ECO:0000313" key="5">
    <source>
        <dbReference type="EMBL" id="KAG0718441.1"/>
    </source>
</evidence>
<dbReference type="PANTHER" id="PTHR24256">
    <property type="entry name" value="TRYPTASE-RELATED"/>
    <property type="match status" value="1"/>
</dbReference>
<proteinExistence type="inferred from homology"/>
<feature type="domain" description="Peptidase S1" evidence="4">
    <location>
        <begin position="38"/>
        <end position="257"/>
    </location>
</feature>